<organism evidence="8 9">
    <name type="scientific">Macrolepiota fuliginosa MF-IS2</name>
    <dbReference type="NCBI Taxonomy" id="1400762"/>
    <lineage>
        <taxon>Eukaryota</taxon>
        <taxon>Fungi</taxon>
        <taxon>Dikarya</taxon>
        <taxon>Basidiomycota</taxon>
        <taxon>Agaricomycotina</taxon>
        <taxon>Agaricomycetes</taxon>
        <taxon>Agaricomycetidae</taxon>
        <taxon>Agaricales</taxon>
        <taxon>Agaricineae</taxon>
        <taxon>Agaricaceae</taxon>
        <taxon>Macrolepiota</taxon>
    </lineage>
</organism>
<evidence type="ECO:0000259" key="7">
    <source>
        <dbReference type="SMART" id="SM00642"/>
    </source>
</evidence>
<keyword evidence="6" id="KW-0326">Glycosidase</keyword>
<feature type="domain" description="Glycosyl hydrolase family 13 catalytic" evidence="7">
    <location>
        <begin position="33"/>
        <end position="423"/>
    </location>
</feature>
<dbReference type="InterPro" id="IPR017853">
    <property type="entry name" value="GH"/>
</dbReference>
<protein>
    <submittedName>
        <fullName evidence="8">Glycoside hydrolase family 13 protein</fullName>
    </submittedName>
</protein>
<keyword evidence="9" id="KW-1185">Reference proteome</keyword>
<dbReference type="NCBIfam" id="NF006969">
    <property type="entry name" value="PRK09441.1-2"/>
    <property type="match status" value="1"/>
</dbReference>
<dbReference type="OrthoDB" id="550577at2759"/>
<dbReference type="SMART" id="SM00642">
    <property type="entry name" value="Aamy"/>
    <property type="match status" value="1"/>
</dbReference>
<keyword evidence="5" id="KW-0119">Carbohydrate metabolism</keyword>
<dbReference type="GO" id="GO:0004553">
    <property type="term" value="F:hydrolase activity, hydrolyzing O-glycosyl compounds"/>
    <property type="evidence" value="ECO:0007669"/>
    <property type="project" value="InterPro"/>
</dbReference>
<dbReference type="Pfam" id="PF00128">
    <property type="entry name" value="Alpha-amylase"/>
    <property type="match status" value="1"/>
</dbReference>
<comment type="similarity">
    <text evidence="2">Belongs to the glycosyl hydrolase 13 family.</text>
</comment>
<evidence type="ECO:0000313" key="9">
    <source>
        <dbReference type="Proteomes" id="UP000807342"/>
    </source>
</evidence>
<dbReference type="PANTHER" id="PTHR43447">
    <property type="entry name" value="ALPHA-AMYLASE"/>
    <property type="match status" value="1"/>
</dbReference>
<evidence type="ECO:0000256" key="2">
    <source>
        <dbReference type="ARBA" id="ARBA00008061"/>
    </source>
</evidence>
<accession>A0A9P6C722</accession>
<name>A0A9P6C722_9AGAR</name>
<keyword evidence="4 8" id="KW-0378">Hydrolase</keyword>
<dbReference type="SUPFAM" id="SSF51445">
    <property type="entry name" value="(Trans)glycosidases"/>
    <property type="match status" value="1"/>
</dbReference>
<evidence type="ECO:0000313" key="8">
    <source>
        <dbReference type="EMBL" id="KAF9450894.1"/>
    </source>
</evidence>
<dbReference type="Gene3D" id="2.60.40.1180">
    <property type="entry name" value="Golgi alpha-mannosidase II"/>
    <property type="match status" value="1"/>
</dbReference>
<reference evidence="8" key="1">
    <citation type="submission" date="2020-11" db="EMBL/GenBank/DDBJ databases">
        <authorList>
            <consortium name="DOE Joint Genome Institute"/>
            <person name="Ahrendt S."/>
            <person name="Riley R."/>
            <person name="Andreopoulos W."/>
            <person name="Labutti K."/>
            <person name="Pangilinan J."/>
            <person name="Ruiz-Duenas F.J."/>
            <person name="Barrasa J.M."/>
            <person name="Sanchez-Garcia M."/>
            <person name="Camarero S."/>
            <person name="Miyauchi S."/>
            <person name="Serrano A."/>
            <person name="Linde D."/>
            <person name="Babiker R."/>
            <person name="Drula E."/>
            <person name="Ayuso-Fernandez I."/>
            <person name="Pacheco R."/>
            <person name="Padilla G."/>
            <person name="Ferreira P."/>
            <person name="Barriuso J."/>
            <person name="Kellner H."/>
            <person name="Castanera R."/>
            <person name="Alfaro M."/>
            <person name="Ramirez L."/>
            <person name="Pisabarro A.G."/>
            <person name="Kuo A."/>
            <person name="Tritt A."/>
            <person name="Lipzen A."/>
            <person name="He G."/>
            <person name="Yan M."/>
            <person name="Ng V."/>
            <person name="Cullen D."/>
            <person name="Martin F."/>
            <person name="Rosso M.-N."/>
            <person name="Henrissat B."/>
            <person name="Hibbett D."/>
            <person name="Martinez A.T."/>
            <person name="Grigoriev I.V."/>
        </authorList>
    </citation>
    <scope>NUCLEOTIDE SEQUENCE</scope>
    <source>
        <strain evidence="8">MF-IS2</strain>
    </source>
</reference>
<gene>
    <name evidence="8" type="ORF">P691DRAFT_843444</name>
</gene>
<evidence type="ECO:0000256" key="6">
    <source>
        <dbReference type="ARBA" id="ARBA00023295"/>
    </source>
</evidence>
<keyword evidence="3" id="KW-0479">Metal-binding</keyword>
<dbReference type="InterPro" id="IPR006047">
    <property type="entry name" value="GH13_cat_dom"/>
</dbReference>
<dbReference type="Gene3D" id="3.20.20.80">
    <property type="entry name" value="Glycosidases"/>
    <property type="match status" value="1"/>
</dbReference>
<dbReference type="AlphaFoldDB" id="A0A9P6C722"/>
<evidence type="ECO:0000256" key="1">
    <source>
        <dbReference type="ARBA" id="ARBA00001913"/>
    </source>
</evidence>
<dbReference type="NCBIfam" id="NF006968">
    <property type="entry name" value="PRK09441.1-1"/>
    <property type="match status" value="1"/>
</dbReference>
<dbReference type="PIRSF" id="PIRSF001021">
    <property type="entry name" value="Alph-amls_thrmst"/>
    <property type="match status" value="1"/>
</dbReference>
<dbReference type="InterPro" id="IPR013776">
    <property type="entry name" value="A-amylase_thermo"/>
</dbReference>
<evidence type="ECO:0000256" key="4">
    <source>
        <dbReference type="ARBA" id="ARBA00022801"/>
    </source>
</evidence>
<dbReference type="InterPro" id="IPR013780">
    <property type="entry name" value="Glyco_hydro_b"/>
</dbReference>
<dbReference type="CDD" id="cd11318">
    <property type="entry name" value="AmyAc_bac_fung_AmyA"/>
    <property type="match status" value="1"/>
</dbReference>
<dbReference type="GO" id="GO:0005509">
    <property type="term" value="F:calcium ion binding"/>
    <property type="evidence" value="ECO:0007669"/>
    <property type="project" value="InterPro"/>
</dbReference>
<dbReference type="GO" id="GO:0005975">
    <property type="term" value="P:carbohydrate metabolic process"/>
    <property type="evidence" value="ECO:0007669"/>
    <property type="project" value="InterPro"/>
</dbReference>
<dbReference type="EMBL" id="MU151095">
    <property type="protein sequence ID" value="KAF9450894.1"/>
    <property type="molecule type" value="Genomic_DNA"/>
</dbReference>
<evidence type="ECO:0000256" key="3">
    <source>
        <dbReference type="ARBA" id="ARBA00022723"/>
    </source>
</evidence>
<dbReference type="SUPFAM" id="SSF51011">
    <property type="entry name" value="Glycosyl hydrolase domain"/>
    <property type="match status" value="1"/>
</dbReference>
<dbReference type="Gene3D" id="2.40.30.140">
    <property type="match status" value="1"/>
</dbReference>
<comment type="caution">
    <text evidence="8">The sequence shown here is derived from an EMBL/GenBank/DDBJ whole genome shotgun (WGS) entry which is preliminary data.</text>
</comment>
<dbReference type="Proteomes" id="UP000807342">
    <property type="component" value="Unassembled WGS sequence"/>
</dbReference>
<sequence>MFSRIKQWLSSFTQGPPSLDRMRLGPDDHNDNPLMIQFFTWDALAKDTTWWKHFENEIPRLAELGFTQVWLPPMNKAAENVSCRGYDAYDLWDLGEFDQKGTMATRWGSREELLEACKVAKRYRLDILVDAVLNHKHGGDATEKVQVIPSNPDNRLKDSGKRQEIEAWTVFKYAGRNGKYSNFKWNQAHFTAGVDFDQKTKSNAIYRFVGPGHKGWSRNVDNELGNYDYLMGSDIDHRHPDVREDLLKWGAWILDTTGASGFRLDAIKHIDRKFSIDFIRSSRQRTKQERLFSVAEYWSGDIHRLLSYVRMFRGESAFFDVPLHMNLCQASRQRSRYDLRNIFKDTLAQRKPRDAVTFVDNHDTVEGQSLESWVEPAFKIQAYALILLRGVGHPCVFYGDLYPNEKCYNENIARNITLLVEARQKFAYGQLEDYFHDRNCIGFVRKGNDQHLGCAVILSNKEEDSSVFVHNLRMNVGKENAGATFRSFMTQHGQVEIDSDGWGVFTCFANHIQVWVKA</sequence>
<evidence type="ECO:0000256" key="5">
    <source>
        <dbReference type="ARBA" id="ARBA00023277"/>
    </source>
</evidence>
<proteinExistence type="inferred from homology"/>
<comment type="cofactor">
    <cofactor evidence="1">
        <name>Ca(2+)</name>
        <dbReference type="ChEBI" id="CHEBI:29108"/>
    </cofactor>
</comment>